<keyword evidence="1" id="KW-0175">Coiled coil</keyword>
<evidence type="ECO:0000256" key="2">
    <source>
        <dbReference type="SAM" id="SignalP"/>
    </source>
</evidence>
<name>A0A4Y7R7K7_9FIRM</name>
<evidence type="ECO:0000313" key="4">
    <source>
        <dbReference type="Proteomes" id="UP000298324"/>
    </source>
</evidence>
<dbReference type="RefSeq" id="WP_190259120.1">
    <property type="nucleotide sequence ID" value="NZ_QFGA01000003.1"/>
</dbReference>
<organism evidence="3 4">
    <name type="scientific">Pelotomaculum schinkii</name>
    <dbReference type="NCBI Taxonomy" id="78350"/>
    <lineage>
        <taxon>Bacteria</taxon>
        <taxon>Bacillati</taxon>
        <taxon>Bacillota</taxon>
        <taxon>Clostridia</taxon>
        <taxon>Eubacteriales</taxon>
        <taxon>Desulfotomaculaceae</taxon>
        <taxon>Pelotomaculum</taxon>
    </lineage>
</organism>
<keyword evidence="2" id="KW-0732">Signal</keyword>
<feature type="coiled-coil region" evidence="1">
    <location>
        <begin position="23"/>
        <end position="92"/>
    </location>
</feature>
<reference evidence="3 4" key="1">
    <citation type="journal article" date="2018" name="Environ. Microbiol.">
        <title>Novel energy conservation strategies and behaviour of Pelotomaculum schinkii driving syntrophic propionate catabolism.</title>
        <authorList>
            <person name="Hidalgo-Ahumada C.A.P."/>
            <person name="Nobu M.K."/>
            <person name="Narihiro T."/>
            <person name="Tamaki H."/>
            <person name="Liu W.T."/>
            <person name="Kamagata Y."/>
            <person name="Stams A.J.M."/>
            <person name="Imachi H."/>
            <person name="Sousa D.Z."/>
        </authorList>
    </citation>
    <scope>NUCLEOTIDE SEQUENCE [LARGE SCALE GENOMIC DNA]</scope>
    <source>
        <strain evidence="3 4">HH</strain>
    </source>
</reference>
<proteinExistence type="predicted"/>
<dbReference type="EMBL" id="QFGA01000003">
    <property type="protein sequence ID" value="TEB04797.1"/>
    <property type="molecule type" value="Genomic_DNA"/>
</dbReference>
<feature type="chain" id="PRO_5021422871" evidence="2">
    <location>
        <begin position="26"/>
        <end position="175"/>
    </location>
</feature>
<dbReference type="AlphaFoldDB" id="A0A4Y7R7K7"/>
<evidence type="ECO:0000313" key="3">
    <source>
        <dbReference type="EMBL" id="TEB04797.1"/>
    </source>
</evidence>
<protein>
    <submittedName>
        <fullName evidence="3">Uncharacterized protein</fullName>
    </submittedName>
</protein>
<feature type="signal peptide" evidence="2">
    <location>
        <begin position="1"/>
        <end position="25"/>
    </location>
</feature>
<sequence length="175" mass="20373">MKLKITILVGTLLICLLIGYAASNAAEYNKEKKKEHYNQLRNEFVQQKEDLEQLSKESRNNPEAKEKISEMLKEIRGKAMEVNALAKEVDEEAYYRSKIESFTYALEGTIEDEKIALESKDSPFDLETAEKWRKVIKEKENLLEECKKIEVESVNNPKQVYEELRTKAHEITSQL</sequence>
<comment type="caution">
    <text evidence="3">The sequence shown here is derived from an EMBL/GenBank/DDBJ whole genome shotgun (WGS) entry which is preliminary data.</text>
</comment>
<keyword evidence="4" id="KW-1185">Reference proteome</keyword>
<accession>A0A4Y7R7K7</accession>
<dbReference type="Proteomes" id="UP000298324">
    <property type="component" value="Unassembled WGS sequence"/>
</dbReference>
<evidence type="ECO:0000256" key="1">
    <source>
        <dbReference type="SAM" id="Coils"/>
    </source>
</evidence>
<gene>
    <name evidence="3" type="ORF">Psch_03559</name>
</gene>